<comment type="caution">
    <text evidence="2">The sequence shown here is derived from an EMBL/GenBank/DDBJ whole genome shotgun (WGS) entry which is preliminary data.</text>
</comment>
<dbReference type="Proteomes" id="UP000297855">
    <property type="component" value="Unassembled WGS sequence"/>
</dbReference>
<dbReference type="PANTHER" id="PTHR30289:SF1">
    <property type="entry name" value="PEBP (PHOSPHATIDYLETHANOLAMINE-BINDING PROTEIN) FAMILY PROTEIN"/>
    <property type="match status" value="1"/>
</dbReference>
<keyword evidence="3" id="KW-1185">Reference proteome</keyword>
<evidence type="ECO:0000256" key="1">
    <source>
        <dbReference type="SAM" id="SignalP"/>
    </source>
</evidence>
<dbReference type="RefSeq" id="WP_135813003.1">
    <property type="nucleotide sequence ID" value="NZ_RQEV01000008.1"/>
</dbReference>
<evidence type="ECO:0000313" key="3">
    <source>
        <dbReference type="Proteomes" id="UP000297855"/>
    </source>
</evidence>
<name>A0A4R9GQJ2_9LEPT</name>
<dbReference type="Pfam" id="PF01161">
    <property type="entry name" value="PBP"/>
    <property type="match status" value="1"/>
</dbReference>
<gene>
    <name evidence="2" type="ORF">EHO61_07465</name>
</gene>
<keyword evidence="1" id="KW-0732">Signal</keyword>
<sequence>MIRSKVGFALGALVFFLSTASAFAADLKVSSKSLKEGGNITNEQVFNGFGCSGENVSPDLEWSGAPKDTKYFAVTMYDPDAPTGSGWWHWVVFNIPANVTSLAAKAGNEKGPLPAGAIQSRTDFGKPGYGGPCPPQGHKPHQYIFRVIALKDKVPLDQDAPGAMAGYYINSLKLAEGKLTAKFGRK</sequence>
<dbReference type="EMBL" id="RQEV01000008">
    <property type="protein sequence ID" value="TGK19300.1"/>
    <property type="molecule type" value="Genomic_DNA"/>
</dbReference>
<feature type="signal peptide" evidence="1">
    <location>
        <begin position="1"/>
        <end position="24"/>
    </location>
</feature>
<dbReference type="NCBIfam" id="TIGR00481">
    <property type="entry name" value="YbhB/YbcL family Raf kinase inhibitor-like protein"/>
    <property type="match status" value="1"/>
</dbReference>
<reference evidence="2" key="1">
    <citation type="journal article" date="2019" name="PLoS Negl. Trop. Dis.">
        <title>Revisiting the worldwide diversity of Leptospira species in the environment.</title>
        <authorList>
            <person name="Vincent A.T."/>
            <person name="Schiettekatte O."/>
            <person name="Bourhy P."/>
            <person name="Veyrier F.J."/>
            <person name="Picardeau M."/>
        </authorList>
    </citation>
    <scope>NUCLEOTIDE SEQUENCE [LARGE SCALE GENOMIC DNA]</scope>
    <source>
        <strain evidence="2">SCS5</strain>
    </source>
</reference>
<feature type="chain" id="PRO_5020230613" evidence="1">
    <location>
        <begin position="25"/>
        <end position="186"/>
    </location>
</feature>
<dbReference type="InterPro" id="IPR008914">
    <property type="entry name" value="PEBP"/>
</dbReference>
<protein>
    <submittedName>
        <fullName evidence="2">YbhB/YbcL family Raf kinase inhibitor-like protein</fullName>
    </submittedName>
</protein>
<evidence type="ECO:0000313" key="2">
    <source>
        <dbReference type="EMBL" id="TGK19300.1"/>
    </source>
</evidence>
<dbReference type="SUPFAM" id="SSF49777">
    <property type="entry name" value="PEBP-like"/>
    <property type="match status" value="1"/>
</dbReference>
<dbReference type="Gene3D" id="3.90.280.10">
    <property type="entry name" value="PEBP-like"/>
    <property type="match status" value="1"/>
</dbReference>
<dbReference type="CDD" id="cd00865">
    <property type="entry name" value="PEBP_bact_arch"/>
    <property type="match status" value="1"/>
</dbReference>
<dbReference type="InterPro" id="IPR005247">
    <property type="entry name" value="YbhB_YbcL/LppC-like"/>
</dbReference>
<organism evidence="2 3">
    <name type="scientific">Leptospira fluminis</name>
    <dbReference type="NCBI Taxonomy" id="2484979"/>
    <lineage>
        <taxon>Bacteria</taxon>
        <taxon>Pseudomonadati</taxon>
        <taxon>Spirochaetota</taxon>
        <taxon>Spirochaetia</taxon>
        <taxon>Leptospirales</taxon>
        <taxon>Leptospiraceae</taxon>
        <taxon>Leptospira</taxon>
    </lineage>
</organism>
<dbReference type="OrthoDB" id="9797506at2"/>
<dbReference type="InterPro" id="IPR036610">
    <property type="entry name" value="PEBP-like_sf"/>
</dbReference>
<proteinExistence type="predicted"/>
<accession>A0A4R9GQJ2</accession>
<dbReference type="AlphaFoldDB" id="A0A4R9GQJ2"/>
<dbReference type="PANTHER" id="PTHR30289">
    <property type="entry name" value="UNCHARACTERIZED PROTEIN YBCL-RELATED"/>
    <property type="match status" value="1"/>
</dbReference>